<dbReference type="Proteomes" id="UP001487740">
    <property type="component" value="Unassembled WGS sequence"/>
</dbReference>
<reference evidence="2 3" key="1">
    <citation type="submission" date="2023-03" db="EMBL/GenBank/DDBJ databases">
        <title>High-quality genome of Scylla paramamosain provides insights in environmental adaptation.</title>
        <authorList>
            <person name="Zhang L."/>
        </authorList>
    </citation>
    <scope>NUCLEOTIDE SEQUENCE [LARGE SCALE GENOMIC DNA]</scope>
    <source>
        <strain evidence="2">LZ_2023a</strain>
        <tissue evidence="2">Muscle</tissue>
    </source>
</reference>
<sequence>MVVSEDSVDTASKFASKLARFELLSKRTLPFRHPDFSDDQIRQLTDITRSYRSSSSVGSKRSTSRPPSGCSSPILSPTVQRLRSEGFPPLARCGSDPLLHGAPPPQHAMNTGSLPADLLPPAPSSPSPTPRPHHHHHHHQRRHHHHHRRVKSTDAAARDPGDGGGGGGGGGGGSGGGGSGGPHPYLTSGGSIGGVGGGSGGAGGGRVTRSCWGC</sequence>
<accession>A0AAW0TZF3</accession>
<feature type="compositionally biased region" description="Polar residues" evidence="1">
    <location>
        <begin position="69"/>
        <end position="81"/>
    </location>
</feature>
<proteinExistence type="predicted"/>
<feature type="compositionally biased region" description="Gly residues" evidence="1">
    <location>
        <begin position="190"/>
        <end position="206"/>
    </location>
</feature>
<feature type="region of interest" description="Disordered" evidence="1">
    <location>
        <begin position="47"/>
        <end position="214"/>
    </location>
</feature>
<evidence type="ECO:0000313" key="2">
    <source>
        <dbReference type="EMBL" id="KAK8391957.1"/>
    </source>
</evidence>
<dbReference type="EMBL" id="JARAKH010000023">
    <property type="protein sequence ID" value="KAK8391957.1"/>
    <property type="molecule type" value="Genomic_DNA"/>
</dbReference>
<evidence type="ECO:0000256" key="1">
    <source>
        <dbReference type="SAM" id="MobiDB-lite"/>
    </source>
</evidence>
<feature type="compositionally biased region" description="Low complexity" evidence="1">
    <location>
        <begin position="50"/>
        <end position="65"/>
    </location>
</feature>
<evidence type="ECO:0000313" key="3">
    <source>
        <dbReference type="Proteomes" id="UP001487740"/>
    </source>
</evidence>
<name>A0AAW0TZF3_SCYPA</name>
<feature type="compositionally biased region" description="Basic residues" evidence="1">
    <location>
        <begin position="131"/>
        <end position="150"/>
    </location>
</feature>
<feature type="compositionally biased region" description="Gly residues" evidence="1">
    <location>
        <begin position="162"/>
        <end position="181"/>
    </location>
</feature>
<feature type="compositionally biased region" description="Pro residues" evidence="1">
    <location>
        <begin position="118"/>
        <end position="130"/>
    </location>
</feature>
<organism evidence="2 3">
    <name type="scientific">Scylla paramamosain</name>
    <name type="common">Mud crab</name>
    <dbReference type="NCBI Taxonomy" id="85552"/>
    <lineage>
        <taxon>Eukaryota</taxon>
        <taxon>Metazoa</taxon>
        <taxon>Ecdysozoa</taxon>
        <taxon>Arthropoda</taxon>
        <taxon>Crustacea</taxon>
        <taxon>Multicrustacea</taxon>
        <taxon>Malacostraca</taxon>
        <taxon>Eumalacostraca</taxon>
        <taxon>Eucarida</taxon>
        <taxon>Decapoda</taxon>
        <taxon>Pleocyemata</taxon>
        <taxon>Brachyura</taxon>
        <taxon>Eubrachyura</taxon>
        <taxon>Portunoidea</taxon>
        <taxon>Portunidae</taxon>
        <taxon>Portuninae</taxon>
        <taxon>Scylla</taxon>
    </lineage>
</organism>
<keyword evidence="3" id="KW-1185">Reference proteome</keyword>
<comment type="caution">
    <text evidence="2">The sequence shown here is derived from an EMBL/GenBank/DDBJ whole genome shotgun (WGS) entry which is preliminary data.</text>
</comment>
<protein>
    <submittedName>
        <fullName evidence="2">Uncharacterized protein</fullName>
    </submittedName>
</protein>
<gene>
    <name evidence="2" type="ORF">O3P69_017518</name>
</gene>
<dbReference type="AlphaFoldDB" id="A0AAW0TZF3"/>